<feature type="compositionally biased region" description="Polar residues" evidence="13">
    <location>
        <begin position="1775"/>
        <end position="1784"/>
    </location>
</feature>
<dbReference type="Gene3D" id="1.20.1160.11">
    <property type="entry name" value="Paired amphipathic helix"/>
    <property type="match status" value="1"/>
</dbReference>
<evidence type="ECO:0000313" key="15">
    <source>
        <dbReference type="Ensembl" id="ENSPEMP00000018797.2"/>
    </source>
</evidence>
<dbReference type="InterPro" id="IPR049257">
    <property type="entry name" value="Gon4l/CASP8AP2_myb-like"/>
</dbReference>
<evidence type="ECO:0000256" key="12">
    <source>
        <dbReference type="PROSITE-ProRule" id="PRU00810"/>
    </source>
</evidence>
<dbReference type="PROSITE" id="PS50090">
    <property type="entry name" value="MYB_LIKE"/>
    <property type="match status" value="1"/>
</dbReference>
<evidence type="ECO:0000256" key="10">
    <source>
        <dbReference type="ARBA" id="ARBA00072086"/>
    </source>
</evidence>
<evidence type="ECO:0000256" key="2">
    <source>
        <dbReference type="ARBA" id="ARBA00022491"/>
    </source>
</evidence>
<evidence type="ECO:0000256" key="7">
    <source>
        <dbReference type="ARBA" id="ARBA00023242"/>
    </source>
</evidence>
<keyword evidence="4" id="KW-0677">Repeat</keyword>
<feature type="region of interest" description="Disordered" evidence="13">
    <location>
        <begin position="1"/>
        <end position="57"/>
    </location>
</feature>
<dbReference type="GeneTree" id="ENSGT00390000016256"/>
<dbReference type="GO" id="GO:0003714">
    <property type="term" value="F:transcription corepressor activity"/>
    <property type="evidence" value="ECO:0007669"/>
    <property type="project" value="Ensembl"/>
</dbReference>
<reference evidence="15" key="3">
    <citation type="submission" date="2025-09" db="UniProtKB">
        <authorList>
            <consortium name="Ensembl"/>
        </authorList>
    </citation>
    <scope>IDENTIFICATION</scope>
</reference>
<evidence type="ECO:0000256" key="5">
    <source>
        <dbReference type="ARBA" id="ARBA00023015"/>
    </source>
</evidence>
<feature type="compositionally biased region" description="Low complexity" evidence="13">
    <location>
        <begin position="1328"/>
        <end position="1342"/>
    </location>
</feature>
<feature type="compositionally biased region" description="Basic residues" evidence="13">
    <location>
        <begin position="1438"/>
        <end position="1452"/>
    </location>
</feature>
<dbReference type="Proteomes" id="UP000694547">
    <property type="component" value="Chromosome 6"/>
</dbReference>
<keyword evidence="16" id="KW-1185">Reference proteome</keyword>
<comment type="subunit">
    <text evidence="9">Found in a complex with YY1, SIN3A and HDAC1.</text>
</comment>
<feature type="compositionally biased region" description="Polar residues" evidence="13">
    <location>
        <begin position="1265"/>
        <end position="1274"/>
    </location>
</feature>
<feature type="region of interest" description="Disordered" evidence="13">
    <location>
        <begin position="1861"/>
        <end position="1911"/>
    </location>
</feature>
<dbReference type="PANTHER" id="PTHR16088">
    <property type="entry name" value="YY1 ASSOCIATED PROTEIN-RELATED"/>
    <property type="match status" value="1"/>
</dbReference>
<reference evidence="15" key="2">
    <citation type="submission" date="2025-08" db="UniProtKB">
        <authorList>
            <consortium name="Ensembl"/>
        </authorList>
    </citation>
    <scope>IDENTIFICATION</scope>
</reference>
<feature type="compositionally biased region" description="Acidic residues" evidence="13">
    <location>
        <begin position="1307"/>
        <end position="1327"/>
    </location>
</feature>
<feature type="compositionally biased region" description="Low complexity" evidence="13">
    <location>
        <begin position="175"/>
        <end position="188"/>
    </location>
</feature>
<feature type="region of interest" description="Disordered" evidence="13">
    <location>
        <begin position="1666"/>
        <end position="1718"/>
    </location>
</feature>
<feature type="region of interest" description="Disordered" evidence="13">
    <location>
        <begin position="1175"/>
        <end position="1453"/>
    </location>
</feature>
<dbReference type="InterPro" id="IPR001005">
    <property type="entry name" value="SANT/Myb"/>
</dbReference>
<evidence type="ECO:0000256" key="9">
    <source>
        <dbReference type="ARBA" id="ARBA00064584"/>
    </source>
</evidence>
<dbReference type="GO" id="GO:0030183">
    <property type="term" value="P:B cell differentiation"/>
    <property type="evidence" value="ECO:0007669"/>
    <property type="project" value="Ensembl"/>
</dbReference>
<dbReference type="InterPro" id="IPR009057">
    <property type="entry name" value="Homeodomain-like_sf"/>
</dbReference>
<feature type="compositionally biased region" description="Acidic residues" evidence="13">
    <location>
        <begin position="1361"/>
        <end position="1385"/>
    </location>
</feature>
<feature type="compositionally biased region" description="Basic and acidic residues" evidence="13">
    <location>
        <begin position="30"/>
        <end position="43"/>
    </location>
</feature>
<dbReference type="Pfam" id="PF02671">
    <property type="entry name" value="PAH"/>
    <property type="match status" value="2"/>
</dbReference>
<sequence length="2072" mass="228776">MLPCKKRRATVTESVQQGDDQEGDDLDLESAVKPESDQLKDLGSESLSWGPGHESAVCPELHSMHDVENQLSMEDPSLSSKMLTQHGNLPVLEAVGVAIPQDITLPSLESSHSLTVHIDQGRLPATGSKKVKKTAFQPGLMTREDQGDHPVIVEPPSGEPGEEVKAEGGKLQMHSGGELSLLSSGSQSAKPGAQPRKPFQTDGSALPQEKPLRTLVHQTEEEMEDGELFIPMEEQENEESDKRKKAKKGTKRKRDGKGHEQGTVAHDLKLDDVLDRTLEDGAKQHNLTAVNVRNILHEVITNEHVVAMMKAAISETEDMPLFEPKMTRSKLKEVVEKGVVCVLSLFILGNRIPISVIHREDIPEQFWSGFCLKSFPPDEADDDDDPEYNFLEDLDEPDTEDFRTDRAVRITKKEVNGLMEELFETKTLLFICPQFQDEMGFSNMEEDGPEEEERVPESRPDFNTPQTLRFEEPLANLLNERHRTVKELLEQLKMKKSSSKPQPEVERLKPQKETVHQALILDTAQRSRLQQQMQQHVQLLTQIHLLTTSNPNLSSEASTTRVFLKELGTFAENSIALHQQFNPKFQTLFQPCNWMGAMQLIEDFAHVSVDCSPHKTVKKTASEFPCLPKQVAWILATNKVFMYPELLPICSLKANNPRDKIIFTKAEDNLLALGLKHFEGTEFPKPLISKYLVTCKTAHQLTVRIKNLNQNRAPNNVIKFYKKTKQLPVLMRCCEETQPQQWKPPVEKEEHRLPFWLKASVQSIQDELRKTAEGVEEGATVPRATEAGTDQHLEKACPELGSETRYPLLMPKGVVLKLKPGSKRFSRKAWRQKRPLVQKPLLIQPSPCVQPGFNPGKIATWSTQSEVLPGNIVVQIPHLIQPATVLQPLPGFSSVAVSGEHSFESSAALPTMPSGPEARTNFPLSESQSPMPSSSAPKIMLPSLAPSKFRKPYVRRKPTRRKGTKVSPCVKAAPIIHPTPVIFTVPAATVKVVSLPSGCNVIQPVNAAVAPNPQTIPITTLLVNPTSFPCPLNQPLVASSISPLIVSSNPLTLPVPSVPEDKVQVNLDIAEEKNAPQNPDSTSNSQELTPLCATVFSKEDPRPWCSSSGMESQETSSESSACGWAIVKTENQEASSESSSCGWTGVKNEEDGQALEPLPLSLQLSLNSTSKDLEEMVKMEAEDRVEEMSSTFPEQDIGEKVKEEYSMELDRGSPQEKPSSARERRREAVVQTEETRAASSLSVSQEPPDEGSPSGEASRGLPRDTPSSVEQETVLSRPPGKAEDSAIADSQSVGTPAGPDTGGEKDGPEEEEEEDFDDLTQDEEDELSSASEESVLSVPELQETMEKLTWLASERSMSQEGESEEENSQEENSEPEEEEEEEAEGMEALQKEDEVNDEAVGDAAEKPPSTSASPKTAPEVESSISPAGESIKAAGKGRSNHRARNRRGSRARASKDTSKLLLLYDEDILDRDPLREQKDLAFAQAYLTRVREALQHVPGKYEDFLQVIYEFESSAQRQTAVDLYKSLQTLLQDWPQLLKDFAAFLLPEQALSCGLFEEQQAFEKSRRFLRQLEICFAENPSQHQKIIKVLQGCADCLPQDTTELKTQMWQLLKGHDHLQDEFSIFFDHLRPAASRMGDFEEINWTEEKEYEFDGFEEVILPDVEEEEEPVKVSTASKSKRRKEIGVQNHDKETEWPETAKDCSCPCHEGGPDSRLKKSKRRNCHCSSKVCDSKCCKSKEPLELVSSSPLQEASSVPGSKEAGQGKDMLEEEALEEQNTAATQIRTGKATRKGETPIPGSTAGSTLPNSAEVTLMEQPLEGPTFCSQETPQLPPQTGVVLSVRRNQAGPDVSCLGTSTILPEEGEDQKAAANSETTVSLPDESETETLPGTVELPASSRTRDAGRSYGKAGSQSWLLEGRVEAKTEHTVASVCGTSSAVTPKAARGAMADDGGTQGRGPEEAVPKASEATVCANNSKVSSTGEKVVLWTREADRVILTMCQEQGAQPHTFSIISQRLGNKTPVEVSHRFRELMQLFHTACEASSEDEDDATSTSNADQLSDHGDLLSEEELDE</sequence>
<feature type="compositionally biased region" description="Basic residues" evidence="13">
    <location>
        <begin position="243"/>
        <end position="256"/>
    </location>
</feature>
<dbReference type="PROSITE" id="PS51477">
    <property type="entry name" value="PAH"/>
    <property type="match status" value="1"/>
</dbReference>
<feature type="compositionally biased region" description="Low complexity" evidence="13">
    <location>
        <begin position="1406"/>
        <end position="1419"/>
    </location>
</feature>
<reference evidence="15 16" key="1">
    <citation type="submission" date="2018-10" db="EMBL/GenBank/DDBJ databases">
        <title>Improved assembly of the deer mouse Peromyscus maniculatus genome.</title>
        <authorList>
            <person name="Lassance J.-M."/>
            <person name="Hoekstra H.E."/>
        </authorList>
    </citation>
    <scope>NUCLEOTIDE SEQUENCE [LARGE SCALE GENOMIC DNA]</scope>
</reference>
<feature type="compositionally biased region" description="Basic and acidic residues" evidence="13">
    <location>
        <begin position="1688"/>
        <end position="1700"/>
    </location>
</feature>
<keyword evidence="7 12" id="KW-0539">Nucleus</keyword>
<evidence type="ECO:0000259" key="14">
    <source>
        <dbReference type="PROSITE" id="PS50090"/>
    </source>
</evidence>
<dbReference type="FunFam" id="1.20.1160.11:FF:000006">
    <property type="entry name" value="GON-4-like protein isoform X1"/>
    <property type="match status" value="1"/>
</dbReference>
<keyword evidence="5" id="KW-0805">Transcription regulation</keyword>
<evidence type="ECO:0000256" key="13">
    <source>
        <dbReference type="SAM" id="MobiDB-lite"/>
    </source>
</evidence>
<dbReference type="Gene3D" id="1.10.10.60">
    <property type="entry name" value="Homeodomain-like"/>
    <property type="match status" value="1"/>
</dbReference>
<feature type="region of interest" description="Disordered" evidence="13">
    <location>
        <begin position="906"/>
        <end position="937"/>
    </location>
</feature>
<accession>A0A8C8TWR1</accession>
<dbReference type="InterPro" id="IPR003822">
    <property type="entry name" value="PAH"/>
</dbReference>
<feature type="region of interest" description="Disordered" evidence="13">
    <location>
        <begin position="1938"/>
        <end position="1968"/>
    </location>
</feature>
<keyword evidence="6" id="KW-0804">Transcription</keyword>
<feature type="domain" description="Myb-like" evidence="14">
    <location>
        <begin position="1987"/>
        <end position="2032"/>
    </location>
</feature>
<dbReference type="FunFam" id="1.10.10.60:FF:000191">
    <property type="entry name" value="GON-4-like protein isoform X1"/>
    <property type="match status" value="1"/>
</dbReference>
<dbReference type="PANTHER" id="PTHR16088:SF3">
    <property type="entry name" value="GON-4-LIKE PROTEIN"/>
    <property type="match status" value="1"/>
</dbReference>
<feature type="region of interest" description="Disordered" evidence="13">
    <location>
        <begin position="141"/>
        <end position="264"/>
    </location>
</feature>
<dbReference type="CDD" id="cd12202">
    <property type="entry name" value="CASP8AP2"/>
    <property type="match status" value="1"/>
</dbReference>
<evidence type="ECO:0000256" key="11">
    <source>
        <dbReference type="ARBA" id="ARBA00078967"/>
    </source>
</evidence>
<feature type="region of interest" description="Disordered" evidence="13">
    <location>
        <begin position="1774"/>
        <end position="1808"/>
    </location>
</feature>
<evidence type="ECO:0000313" key="16">
    <source>
        <dbReference type="Proteomes" id="UP000694547"/>
    </source>
</evidence>
<feature type="compositionally biased region" description="Acidic residues" evidence="13">
    <location>
        <begin position="444"/>
        <end position="454"/>
    </location>
</feature>
<dbReference type="InterPro" id="IPR052435">
    <property type="entry name" value="YY1-Transcr_Regul"/>
</dbReference>
<comment type="function">
    <text evidence="8">Has transcriptional repressor activity, probably as part of a complex with YY1, SIN3A and HDAC1. Required for B cell lymphopoiesis.</text>
</comment>
<feature type="region of interest" description="Disordered" evidence="13">
    <location>
        <begin position="1745"/>
        <end position="1764"/>
    </location>
</feature>
<feature type="compositionally biased region" description="Low complexity" evidence="13">
    <location>
        <begin position="923"/>
        <end position="937"/>
    </location>
</feature>
<feature type="compositionally biased region" description="Acidic residues" evidence="13">
    <location>
        <begin position="221"/>
        <end position="239"/>
    </location>
</feature>
<keyword evidence="2" id="KW-0678">Repressor</keyword>
<keyword evidence="3" id="KW-0597">Phosphoprotein</keyword>
<evidence type="ECO:0000256" key="6">
    <source>
        <dbReference type="ARBA" id="ARBA00023163"/>
    </source>
</evidence>
<proteinExistence type="predicted"/>
<name>A0A8C8TWR1_PERMB</name>
<dbReference type="SUPFAM" id="SSF47762">
    <property type="entry name" value="PAH2 domain"/>
    <property type="match status" value="2"/>
</dbReference>
<feature type="compositionally biased region" description="Acidic residues" evidence="13">
    <location>
        <begin position="19"/>
        <end position="28"/>
    </location>
</feature>
<evidence type="ECO:0000256" key="3">
    <source>
        <dbReference type="ARBA" id="ARBA00022553"/>
    </source>
</evidence>
<dbReference type="SUPFAM" id="SSF46689">
    <property type="entry name" value="Homeodomain-like"/>
    <property type="match status" value="1"/>
</dbReference>
<comment type="subcellular location">
    <subcellularLocation>
        <location evidence="1 12">Nucleus</location>
    </subcellularLocation>
</comment>
<organism evidence="15 16">
    <name type="scientific">Peromyscus maniculatus bairdii</name>
    <name type="common">Prairie deer mouse</name>
    <dbReference type="NCBI Taxonomy" id="230844"/>
    <lineage>
        <taxon>Eukaryota</taxon>
        <taxon>Metazoa</taxon>
        <taxon>Chordata</taxon>
        <taxon>Craniata</taxon>
        <taxon>Vertebrata</taxon>
        <taxon>Euteleostomi</taxon>
        <taxon>Mammalia</taxon>
        <taxon>Eutheria</taxon>
        <taxon>Euarchontoglires</taxon>
        <taxon>Glires</taxon>
        <taxon>Rodentia</taxon>
        <taxon>Myomorpha</taxon>
        <taxon>Muroidea</taxon>
        <taxon>Cricetidae</taxon>
        <taxon>Neotominae</taxon>
        <taxon>Peromyscus</taxon>
    </lineage>
</organism>
<evidence type="ECO:0000256" key="1">
    <source>
        <dbReference type="ARBA" id="ARBA00004123"/>
    </source>
</evidence>
<feature type="compositionally biased region" description="Polar residues" evidence="13">
    <location>
        <begin position="1745"/>
        <end position="1756"/>
    </location>
</feature>
<dbReference type="Ensembl" id="ENSPEMT00000023129.2">
    <property type="protein sequence ID" value="ENSPEMP00000018797.2"/>
    <property type="gene ID" value="ENSPEMG00000017252.2"/>
</dbReference>
<dbReference type="GO" id="GO:0005634">
    <property type="term" value="C:nucleus"/>
    <property type="evidence" value="ECO:0007669"/>
    <property type="project" value="UniProtKB-SubCell"/>
</dbReference>
<feature type="region of interest" description="Disordered" evidence="13">
    <location>
        <begin position="2039"/>
        <end position="2072"/>
    </location>
</feature>
<dbReference type="Pfam" id="PF21227">
    <property type="entry name" value="Myb_DNA-binding_7"/>
    <property type="match status" value="1"/>
</dbReference>
<evidence type="ECO:0000256" key="4">
    <source>
        <dbReference type="ARBA" id="ARBA00022737"/>
    </source>
</evidence>
<evidence type="ECO:0000256" key="8">
    <source>
        <dbReference type="ARBA" id="ARBA00058628"/>
    </source>
</evidence>
<feature type="compositionally biased region" description="Basic and acidic residues" evidence="13">
    <location>
        <begin position="1197"/>
        <end position="1236"/>
    </location>
</feature>
<protein>
    <recommendedName>
        <fullName evidence="10">GON-4-like protein</fullName>
    </recommendedName>
    <alternativeName>
        <fullName evidence="11">GON-4 homolog</fullName>
    </alternativeName>
</protein>
<feature type="region of interest" description="Disordered" evidence="13">
    <location>
        <begin position="444"/>
        <end position="465"/>
    </location>
</feature>
<dbReference type="InterPro" id="IPR036600">
    <property type="entry name" value="PAH_sf"/>
</dbReference>